<keyword evidence="7" id="KW-1185">Reference proteome</keyword>
<dbReference type="PATRIC" id="fig|765912.4.peg.3611"/>
<evidence type="ECO:0000256" key="1">
    <source>
        <dbReference type="ARBA" id="ARBA00005189"/>
    </source>
</evidence>
<evidence type="ECO:0000256" key="3">
    <source>
        <dbReference type="ARBA" id="ARBA00023315"/>
    </source>
</evidence>
<keyword evidence="2 6" id="KW-0808">Transferase</keyword>
<dbReference type="InterPro" id="IPR002123">
    <property type="entry name" value="Plipid/glycerol_acylTrfase"/>
</dbReference>
<dbReference type="KEGG" id="tmb:Thimo_3687"/>
<keyword evidence="4" id="KW-0812">Transmembrane</keyword>
<comment type="pathway">
    <text evidence="1">Lipid metabolism.</text>
</comment>
<dbReference type="PANTHER" id="PTHR10434:SF40">
    <property type="entry name" value="1-ACYL-SN-GLYCEROL-3-PHOSPHATE ACYLTRANSFERASE"/>
    <property type="match status" value="1"/>
</dbReference>
<dbReference type="Pfam" id="PF01553">
    <property type="entry name" value="Acyltransferase"/>
    <property type="match status" value="1"/>
</dbReference>
<dbReference type="OrthoDB" id="9812274at2"/>
<evidence type="ECO:0000313" key="6">
    <source>
        <dbReference type="EMBL" id="AGA92343.1"/>
    </source>
</evidence>
<dbReference type="GO" id="GO:0003841">
    <property type="term" value="F:1-acylglycerol-3-phosphate O-acyltransferase activity"/>
    <property type="evidence" value="ECO:0007669"/>
    <property type="project" value="TreeGrafter"/>
</dbReference>
<proteinExistence type="predicted"/>
<evidence type="ECO:0000256" key="4">
    <source>
        <dbReference type="SAM" id="Phobius"/>
    </source>
</evidence>
<evidence type="ECO:0000313" key="7">
    <source>
        <dbReference type="Proteomes" id="UP000010816"/>
    </source>
</evidence>
<gene>
    <name evidence="6" type="ORF">Thimo_3687</name>
</gene>
<dbReference type="PANTHER" id="PTHR10434">
    <property type="entry name" value="1-ACYL-SN-GLYCEROL-3-PHOSPHATE ACYLTRANSFERASE"/>
    <property type="match status" value="1"/>
</dbReference>
<organism evidence="6 7">
    <name type="scientific">Thioflavicoccus mobilis 8321</name>
    <dbReference type="NCBI Taxonomy" id="765912"/>
    <lineage>
        <taxon>Bacteria</taxon>
        <taxon>Pseudomonadati</taxon>
        <taxon>Pseudomonadota</taxon>
        <taxon>Gammaproteobacteria</taxon>
        <taxon>Chromatiales</taxon>
        <taxon>Chromatiaceae</taxon>
        <taxon>Thioflavicoccus</taxon>
    </lineage>
</organism>
<dbReference type="HOGENOM" id="CLU_027938_5_0_6"/>
<keyword evidence="3 6" id="KW-0012">Acyltransferase</keyword>
<name>L0GZZ8_9GAMM</name>
<dbReference type="CDD" id="cd07989">
    <property type="entry name" value="LPLAT_AGPAT-like"/>
    <property type="match status" value="1"/>
</dbReference>
<dbReference type="Proteomes" id="UP000010816">
    <property type="component" value="Chromosome"/>
</dbReference>
<dbReference type="AlphaFoldDB" id="L0GZZ8"/>
<dbReference type="EMBL" id="CP003051">
    <property type="protein sequence ID" value="AGA92343.1"/>
    <property type="molecule type" value="Genomic_DNA"/>
</dbReference>
<dbReference type="SUPFAM" id="SSF69593">
    <property type="entry name" value="Glycerol-3-phosphate (1)-acyltransferase"/>
    <property type="match status" value="1"/>
</dbReference>
<keyword evidence="4" id="KW-0472">Membrane</keyword>
<feature type="transmembrane region" description="Helical" evidence="4">
    <location>
        <begin position="12"/>
        <end position="34"/>
    </location>
</feature>
<dbReference type="RefSeq" id="WP_015282468.1">
    <property type="nucleotide sequence ID" value="NC_019940.1"/>
</dbReference>
<dbReference type="GO" id="GO:0006654">
    <property type="term" value="P:phosphatidic acid biosynthetic process"/>
    <property type="evidence" value="ECO:0007669"/>
    <property type="project" value="TreeGrafter"/>
</dbReference>
<dbReference type="SMART" id="SM00563">
    <property type="entry name" value="PlsC"/>
    <property type="match status" value="1"/>
</dbReference>
<accession>L0GZZ8</accession>
<evidence type="ECO:0000259" key="5">
    <source>
        <dbReference type="SMART" id="SM00563"/>
    </source>
</evidence>
<sequence>MTLLVAARSSLYLLFLALTVIGYSIPLAILGWLLPSLTLGRIGQSWAGVNLWGLRWICGLDYRIDGLSRLPERNCIILAKHQSAWETIALRAILPPEQTWVLKRELLWIPFFGWALAPYRPIAIDRSAGRAAFRQLMARGAAWLAKGRWVILFPEGTRVAPGERRRYGLGGALLAERTGVPVVPIAHNAGVFWQRRAINKYPGTIEVVIGEPIATAGRSAQEINQQVEDWIERTVASLPQQH</sequence>
<dbReference type="eggNOG" id="COG0204">
    <property type="taxonomic scope" value="Bacteria"/>
</dbReference>
<dbReference type="STRING" id="765912.Thimo_3687"/>
<evidence type="ECO:0000256" key="2">
    <source>
        <dbReference type="ARBA" id="ARBA00022679"/>
    </source>
</evidence>
<reference evidence="6 7" key="1">
    <citation type="submission" date="2011-09" db="EMBL/GenBank/DDBJ databases">
        <title>Complete sequence of chromosome of Thioflavicoccus mobilis 8321.</title>
        <authorList>
            <consortium name="US DOE Joint Genome Institute"/>
            <person name="Lucas S."/>
            <person name="Han J."/>
            <person name="Lapidus A."/>
            <person name="Cheng J.-F."/>
            <person name="Goodwin L."/>
            <person name="Pitluck S."/>
            <person name="Peters L."/>
            <person name="Ovchinnikova G."/>
            <person name="Lu M."/>
            <person name="Detter J.C."/>
            <person name="Han C."/>
            <person name="Tapia R."/>
            <person name="Land M."/>
            <person name="Hauser L."/>
            <person name="Kyrpides N."/>
            <person name="Ivanova N."/>
            <person name="Pagani I."/>
            <person name="Vogl K."/>
            <person name="Liu Z."/>
            <person name="Imhoff J."/>
            <person name="Thiel V."/>
            <person name="Frigaard N.-U."/>
            <person name="Bryant D."/>
            <person name="Woyke T."/>
        </authorList>
    </citation>
    <scope>NUCLEOTIDE SEQUENCE [LARGE SCALE GENOMIC DNA]</scope>
    <source>
        <strain evidence="6 7">8321</strain>
    </source>
</reference>
<feature type="domain" description="Phospholipid/glycerol acyltransferase" evidence="5">
    <location>
        <begin position="75"/>
        <end position="190"/>
    </location>
</feature>
<protein>
    <submittedName>
        <fullName evidence="6">1-acyl-sn-glycerol-3-phosphate acyltransferase</fullName>
    </submittedName>
</protein>
<keyword evidence="4" id="KW-1133">Transmembrane helix</keyword>